<keyword evidence="1" id="KW-0614">Plasmid</keyword>
<name>A0A6B7Q502_PSEPU</name>
<dbReference type="EMBL" id="MN310372">
    <property type="protein sequence ID" value="QFX76672.1"/>
    <property type="molecule type" value="Genomic_DNA"/>
</dbReference>
<dbReference type="AlphaFoldDB" id="A0A6B7Q502"/>
<dbReference type="RefSeq" id="WP_060515389.1">
    <property type="nucleotide sequence ID" value="NZ_JALKHN010000002.1"/>
</dbReference>
<organism evidence="1">
    <name type="scientific">Pseudomonas putida</name>
    <name type="common">Arthrobacter siderocapsulatus</name>
    <dbReference type="NCBI Taxonomy" id="303"/>
    <lineage>
        <taxon>Bacteria</taxon>
        <taxon>Pseudomonadati</taxon>
        <taxon>Pseudomonadota</taxon>
        <taxon>Gammaproteobacteria</taxon>
        <taxon>Pseudomonadales</taxon>
        <taxon>Pseudomonadaceae</taxon>
        <taxon>Pseudomonas</taxon>
    </lineage>
</organism>
<proteinExistence type="predicted"/>
<reference evidence="1" key="1">
    <citation type="submission" date="2019-08" db="EMBL/GenBank/DDBJ databases">
        <authorList>
            <person name="Zhou D."/>
            <person name="Chen F."/>
        </authorList>
    </citation>
    <scope>NUCLEOTIDE SEQUENCE</scope>
    <source>
        <strain evidence="1">150716811</strain>
        <plasmid evidence="1">p716811-VIM</plasmid>
    </source>
</reference>
<evidence type="ECO:0000313" key="1">
    <source>
        <dbReference type="EMBL" id="QFX76672.1"/>
    </source>
</evidence>
<sequence>MSMIDPQALKQFVLDAMENDMANLGSYREHPDLERTRGYHMGRLMLLRDFRVVTKIEHDLLEIELLRACMEEADKRDDEMEGSPLTEAPSAC</sequence>
<accession>A0A6B7Q502</accession>
<protein>
    <submittedName>
        <fullName evidence="1">Uncharacterized protein</fullName>
    </submittedName>
</protein>
<geneLocation type="plasmid" evidence="1">
    <name>p716811-VIM</name>
</geneLocation>